<evidence type="ECO:0000259" key="4">
    <source>
        <dbReference type="Pfam" id="PF08241"/>
    </source>
</evidence>
<comment type="caution">
    <text evidence="5">The sequence shown here is derived from an EMBL/GenBank/DDBJ whole genome shotgun (WGS) entry which is preliminary data.</text>
</comment>
<dbReference type="Pfam" id="PF08241">
    <property type="entry name" value="Methyltransf_11"/>
    <property type="match status" value="1"/>
</dbReference>
<dbReference type="InterPro" id="IPR013216">
    <property type="entry name" value="Methyltransf_11"/>
</dbReference>
<dbReference type="InterPro" id="IPR051052">
    <property type="entry name" value="Diverse_substrate_MTase"/>
</dbReference>
<evidence type="ECO:0000313" key="5">
    <source>
        <dbReference type="EMBL" id="NJP13195.1"/>
    </source>
</evidence>
<dbReference type="InterPro" id="IPR029063">
    <property type="entry name" value="SAM-dependent_MTases_sf"/>
</dbReference>
<proteinExistence type="inferred from homology"/>
<dbReference type="GO" id="GO:0032259">
    <property type="term" value="P:methylation"/>
    <property type="evidence" value="ECO:0007669"/>
    <property type="project" value="UniProtKB-KW"/>
</dbReference>
<dbReference type="SUPFAM" id="SSF53335">
    <property type="entry name" value="S-adenosyl-L-methionine-dependent methyltransferases"/>
    <property type="match status" value="1"/>
</dbReference>
<dbReference type="EMBL" id="JAATEL010000002">
    <property type="protein sequence ID" value="NJP13195.1"/>
    <property type="molecule type" value="Genomic_DNA"/>
</dbReference>
<comment type="similarity">
    <text evidence="1">Belongs to the methyltransferase superfamily.</text>
</comment>
<evidence type="ECO:0000256" key="1">
    <source>
        <dbReference type="ARBA" id="ARBA00008361"/>
    </source>
</evidence>
<keyword evidence="2 5" id="KW-0489">Methyltransferase</keyword>
<dbReference type="CDD" id="cd02440">
    <property type="entry name" value="AdoMet_MTases"/>
    <property type="match status" value="1"/>
</dbReference>
<organism evidence="5 6">
    <name type="scientific">Streptomyces thermoviolaceus subsp. thermoviolaceus</name>
    <dbReference type="NCBI Taxonomy" id="66860"/>
    <lineage>
        <taxon>Bacteria</taxon>
        <taxon>Bacillati</taxon>
        <taxon>Actinomycetota</taxon>
        <taxon>Actinomycetes</taxon>
        <taxon>Kitasatosporales</taxon>
        <taxon>Streptomycetaceae</taxon>
        <taxon>Streptomyces</taxon>
    </lineage>
</organism>
<evidence type="ECO:0000313" key="6">
    <source>
        <dbReference type="Proteomes" id="UP000635996"/>
    </source>
</evidence>
<keyword evidence="3" id="KW-0808">Transferase</keyword>
<dbReference type="Gene3D" id="3.40.50.150">
    <property type="entry name" value="Vaccinia Virus protein VP39"/>
    <property type="match status" value="1"/>
</dbReference>
<dbReference type="GO" id="GO:0008168">
    <property type="term" value="F:methyltransferase activity"/>
    <property type="evidence" value="ECO:0007669"/>
    <property type="project" value="UniProtKB-KW"/>
</dbReference>
<dbReference type="Proteomes" id="UP000635996">
    <property type="component" value="Unassembled WGS sequence"/>
</dbReference>
<evidence type="ECO:0000256" key="2">
    <source>
        <dbReference type="ARBA" id="ARBA00022603"/>
    </source>
</evidence>
<dbReference type="PANTHER" id="PTHR44942:SF4">
    <property type="entry name" value="METHYLTRANSFERASE TYPE 11 DOMAIN-CONTAINING PROTEIN"/>
    <property type="match status" value="1"/>
</dbReference>
<protein>
    <submittedName>
        <fullName evidence="5">Class I SAM-dependent methyltransferase</fullName>
    </submittedName>
</protein>
<name>A0ABX0YL08_STRTL</name>
<accession>A0ABX0YL08</accession>
<dbReference type="PANTHER" id="PTHR44942">
    <property type="entry name" value="METHYLTRANSF_11 DOMAIN-CONTAINING PROTEIN"/>
    <property type="match status" value="1"/>
</dbReference>
<reference evidence="5 6" key="1">
    <citation type="submission" date="2020-03" db="EMBL/GenBank/DDBJ databases">
        <title>WGS of actinomycetes isolated from Thailand.</title>
        <authorList>
            <person name="Thawai C."/>
        </authorList>
    </citation>
    <scope>NUCLEOTIDE SEQUENCE [LARGE SCALE GENOMIC DNA]</scope>
    <source>
        <strain evidence="5 6">NBRC 13905</strain>
    </source>
</reference>
<gene>
    <name evidence="5" type="ORF">HCJ95_02545</name>
</gene>
<sequence>MSTPQAKFDGLAGDYDRARPRYPAELFQHAVASLPADRRLTVVDAGAGTGIALEGLLPQLPAGTEVHAVDISTDMIRIGREKFPQVIWHQGTAEDHLGTWPAGSVDLVVAAQSYQWMNREAYVREAARCLNPAGVCLVVQNNRDHAAGGFASAYEDLLEELSPGYSRTYRSFDIAGELSAAFAQVERRDCRWHQTLTVEEFVTMSSSSTQAQRAVGAVGSVFFDRVRELCARYEDDGRIRLPYVSEAFYAVRPR</sequence>
<evidence type="ECO:0000256" key="3">
    <source>
        <dbReference type="ARBA" id="ARBA00022679"/>
    </source>
</evidence>
<keyword evidence="6" id="KW-1185">Reference proteome</keyword>
<feature type="domain" description="Methyltransferase type 11" evidence="4">
    <location>
        <begin position="43"/>
        <end position="137"/>
    </location>
</feature>